<name>A0ABW7R8G6_9ACTN</name>
<dbReference type="SUPFAM" id="SSF57716">
    <property type="entry name" value="Glucocorticoid receptor-like (DNA-binding domain)"/>
    <property type="match status" value="1"/>
</dbReference>
<gene>
    <name evidence="6" type="ORF">ACH4GP_08085</name>
</gene>
<protein>
    <submittedName>
        <fullName evidence="6">TraR/DksA family transcriptional regulator</fullName>
    </submittedName>
</protein>
<dbReference type="Proteomes" id="UP001610990">
    <property type="component" value="Unassembled WGS sequence"/>
</dbReference>
<feature type="zinc finger region" description="dksA C4-type" evidence="4">
    <location>
        <begin position="91"/>
        <end position="115"/>
    </location>
</feature>
<evidence type="ECO:0000256" key="4">
    <source>
        <dbReference type="PROSITE-ProRule" id="PRU00510"/>
    </source>
</evidence>
<accession>A0ABW7R8G6</accession>
<evidence type="ECO:0000256" key="1">
    <source>
        <dbReference type="ARBA" id="ARBA00022723"/>
    </source>
</evidence>
<keyword evidence="7" id="KW-1185">Reference proteome</keyword>
<evidence type="ECO:0000313" key="6">
    <source>
        <dbReference type="EMBL" id="MFH8584342.1"/>
    </source>
</evidence>
<dbReference type="PROSITE" id="PS51128">
    <property type="entry name" value="ZF_DKSA_2"/>
    <property type="match status" value="1"/>
</dbReference>
<dbReference type="Gene3D" id="1.20.120.910">
    <property type="entry name" value="DksA, coiled-coil domain"/>
    <property type="match status" value="1"/>
</dbReference>
<dbReference type="PANTHER" id="PTHR33823:SF4">
    <property type="entry name" value="GENERAL STRESS PROTEIN 16O"/>
    <property type="match status" value="1"/>
</dbReference>
<comment type="caution">
    <text evidence="6">The sequence shown here is derived from an EMBL/GenBank/DDBJ whole genome shotgun (WGS) entry which is preliminary data.</text>
</comment>
<reference evidence="6 7" key="1">
    <citation type="submission" date="2024-10" db="EMBL/GenBank/DDBJ databases">
        <title>The Natural Products Discovery Center: Release of the First 8490 Sequenced Strains for Exploring Actinobacteria Biosynthetic Diversity.</title>
        <authorList>
            <person name="Kalkreuter E."/>
            <person name="Kautsar S.A."/>
            <person name="Yang D."/>
            <person name="Bader C.D."/>
            <person name="Teijaro C.N."/>
            <person name="Fluegel L."/>
            <person name="Davis C.M."/>
            <person name="Simpson J.R."/>
            <person name="Lauterbach L."/>
            <person name="Steele A.D."/>
            <person name="Gui C."/>
            <person name="Meng S."/>
            <person name="Li G."/>
            <person name="Viehrig K."/>
            <person name="Ye F."/>
            <person name="Su P."/>
            <person name="Kiefer A.F."/>
            <person name="Nichols A."/>
            <person name="Cepeda A.J."/>
            <person name="Yan W."/>
            <person name="Fan B."/>
            <person name="Jiang Y."/>
            <person name="Adhikari A."/>
            <person name="Zheng C.-J."/>
            <person name="Schuster L."/>
            <person name="Cowan T.M."/>
            <person name="Smanski M.J."/>
            <person name="Chevrette M.G."/>
            <person name="De Carvalho L.P.S."/>
            <person name="Shen B."/>
        </authorList>
    </citation>
    <scope>NUCLEOTIDE SEQUENCE [LARGE SCALE GENOMIC DNA]</scope>
    <source>
        <strain evidence="6 7">NPDC018013</strain>
    </source>
</reference>
<dbReference type="GeneID" id="97372418"/>
<dbReference type="InterPro" id="IPR000962">
    <property type="entry name" value="Znf_DskA_TraR"/>
</dbReference>
<evidence type="ECO:0000259" key="5">
    <source>
        <dbReference type="Pfam" id="PF01258"/>
    </source>
</evidence>
<dbReference type="EMBL" id="JBIRGH010000004">
    <property type="protein sequence ID" value="MFH8584342.1"/>
    <property type="molecule type" value="Genomic_DNA"/>
</dbReference>
<feature type="domain" description="Zinc finger DksA/TraR C4-type" evidence="5">
    <location>
        <begin position="86"/>
        <end position="120"/>
    </location>
</feature>
<sequence length="123" mass="14249">MHHQLIDTGMAGLAPNELDALRENLEEQRRFRIEQLREFGEPSPARAVRLREQRSAGQQEVHLRLAATARMVLADVEAALERMDRGRYGNCHRCARPIPLDRLEIVPQARYCVRCHQAREAER</sequence>
<keyword evidence="3" id="KW-0862">Zinc</keyword>
<keyword evidence="2" id="KW-0863">Zinc-finger</keyword>
<evidence type="ECO:0000256" key="3">
    <source>
        <dbReference type="ARBA" id="ARBA00022833"/>
    </source>
</evidence>
<keyword evidence="1" id="KW-0479">Metal-binding</keyword>
<evidence type="ECO:0000313" key="7">
    <source>
        <dbReference type="Proteomes" id="UP001610990"/>
    </source>
</evidence>
<evidence type="ECO:0000256" key="2">
    <source>
        <dbReference type="ARBA" id="ARBA00022771"/>
    </source>
</evidence>
<proteinExistence type="predicted"/>
<organism evidence="6 7">
    <name type="scientific">Streptomyces celluloflavus</name>
    <dbReference type="NCBI Taxonomy" id="58344"/>
    <lineage>
        <taxon>Bacteria</taxon>
        <taxon>Bacillati</taxon>
        <taxon>Actinomycetota</taxon>
        <taxon>Actinomycetes</taxon>
        <taxon>Kitasatosporales</taxon>
        <taxon>Streptomycetaceae</taxon>
        <taxon>Streptomyces</taxon>
    </lineage>
</organism>
<dbReference type="PANTHER" id="PTHR33823">
    <property type="entry name" value="RNA POLYMERASE-BINDING TRANSCRIPTION FACTOR DKSA-RELATED"/>
    <property type="match status" value="1"/>
</dbReference>
<dbReference type="RefSeq" id="WP_242641022.1">
    <property type="nucleotide sequence ID" value="NZ_CP108413.1"/>
</dbReference>
<dbReference type="Pfam" id="PF01258">
    <property type="entry name" value="zf-dskA_traR"/>
    <property type="match status" value="1"/>
</dbReference>